<name>A0A1W9KWC3_9BURK</name>
<feature type="signal peptide" evidence="1">
    <location>
        <begin position="1"/>
        <end position="27"/>
    </location>
</feature>
<dbReference type="Pfam" id="PF11984">
    <property type="entry name" value="DUF3485"/>
    <property type="match status" value="1"/>
</dbReference>
<evidence type="ECO:0000259" key="2">
    <source>
        <dbReference type="Pfam" id="PF11984"/>
    </source>
</evidence>
<organism evidence="3 4">
    <name type="scientific">Rhodoferax ferrireducens</name>
    <dbReference type="NCBI Taxonomy" id="192843"/>
    <lineage>
        <taxon>Bacteria</taxon>
        <taxon>Pseudomonadati</taxon>
        <taxon>Pseudomonadota</taxon>
        <taxon>Betaproteobacteria</taxon>
        <taxon>Burkholderiales</taxon>
        <taxon>Comamonadaceae</taxon>
        <taxon>Rhodoferax</taxon>
    </lineage>
</organism>
<dbReference type="NCBIfam" id="NF045609">
    <property type="entry name" value="EpsI_type_B"/>
    <property type="match status" value="1"/>
</dbReference>
<comment type="caution">
    <text evidence="3">The sequence shown here is derived from an EMBL/GenBank/DDBJ whole genome shotgun (WGS) entry which is preliminary data.</text>
</comment>
<evidence type="ECO:0000256" key="1">
    <source>
        <dbReference type="SAM" id="SignalP"/>
    </source>
</evidence>
<keyword evidence="1" id="KW-0732">Signal</keyword>
<dbReference type="AlphaFoldDB" id="A0A1W9KWC3"/>
<evidence type="ECO:0000313" key="3">
    <source>
        <dbReference type="EMBL" id="OQW88880.1"/>
    </source>
</evidence>
<protein>
    <submittedName>
        <fullName evidence="3">EpsI family protein</fullName>
    </submittedName>
</protein>
<evidence type="ECO:0000313" key="4">
    <source>
        <dbReference type="Proteomes" id="UP000192505"/>
    </source>
</evidence>
<dbReference type="NCBIfam" id="TIGR02914">
    <property type="entry name" value="EpsI_fam"/>
    <property type="match status" value="1"/>
</dbReference>
<feature type="domain" description="Methanolan biosynthesis EpsI" evidence="2">
    <location>
        <begin position="16"/>
        <end position="223"/>
    </location>
</feature>
<dbReference type="EMBL" id="MTEI01000003">
    <property type="protein sequence ID" value="OQW88880.1"/>
    <property type="molecule type" value="Genomic_DNA"/>
</dbReference>
<sequence>MLLKNSRTPALLQAMLVAAVMLCAAGAANKLKPTQRLSELKPRIELAQQVPKAFGNWAEDLSQVPVLPDPQVQARLDVLYSSTLARTYRNTAGQRVMLSIAYGSDQSSEATSVHRPEFCYSSQGFNVSNLGESAAPIGQRNLTVQRLRAVLGQRREPITYWITLDETATLPGIGRKLNQLRFGLRGQIPDGLLFRVSSIDMDDAEGFKLQEQFLNDLAASMEPSLLKRYFGS</sequence>
<dbReference type="Proteomes" id="UP000192505">
    <property type="component" value="Unassembled WGS sequence"/>
</dbReference>
<proteinExistence type="predicted"/>
<dbReference type="InterPro" id="IPR014263">
    <property type="entry name" value="Methanolan_biosynth_EpsI"/>
</dbReference>
<dbReference type="InterPro" id="IPR054653">
    <property type="entry name" value="EpsI_type_B_pred"/>
</dbReference>
<gene>
    <name evidence="3" type="ORF">BWK72_08080</name>
</gene>
<reference evidence="3 4" key="1">
    <citation type="submission" date="2017-01" db="EMBL/GenBank/DDBJ databases">
        <title>Novel large sulfur bacteria in the metagenomes of groundwater-fed chemosynthetic microbial mats in the Lake Huron basin.</title>
        <authorList>
            <person name="Sharrar A.M."/>
            <person name="Flood B.E."/>
            <person name="Bailey J.V."/>
            <person name="Jones D.S."/>
            <person name="Biddanda B."/>
            <person name="Ruberg S.A."/>
            <person name="Marcus D.N."/>
            <person name="Dick G.J."/>
        </authorList>
    </citation>
    <scope>NUCLEOTIDE SEQUENCE [LARGE SCALE GENOMIC DNA]</scope>
    <source>
        <strain evidence="3">A7</strain>
    </source>
</reference>
<feature type="chain" id="PRO_5012009613" evidence="1">
    <location>
        <begin position="28"/>
        <end position="232"/>
    </location>
</feature>
<accession>A0A1W9KWC3</accession>